<evidence type="ECO:0000313" key="2">
    <source>
        <dbReference type="Proteomes" id="UP001215231"/>
    </source>
</evidence>
<gene>
    <name evidence="1" type="ORF">H3N35_18355</name>
</gene>
<name>A0ABY7V9E7_9GAMM</name>
<dbReference type="EMBL" id="CP059693">
    <property type="protein sequence ID" value="WDE10229.1"/>
    <property type="molecule type" value="Genomic_DNA"/>
</dbReference>
<dbReference type="Pfam" id="PF20043">
    <property type="entry name" value="DUF6445"/>
    <property type="match status" value="1"/>
</dbReference>
<protein>
    <submittedName>
        <fullName evidence="1">Uncharacterized protein</fullName>
    </submittedName>
</protein>
<dbReference type="Proteomes" id="UP001215231">
    <property type="component" value="Chromosome"/>
</dbReference>
<evidence type="ECO:0000313" key="1">
    <source>
        <dbReference type="EMBL" id="WDE10229.1"/>
    </source>
</evidence>
<dbReference type="InterPro" id="IPR045617">
    <property type="entry name" value="DUF6445"/>
</dbReference>
<sequence>MLDASFKVSGGFLLNENVCITRLTLGREKIPLLIIDNFVRDPDALIDAAGGGGFAPDGQNFYPGKRKPAPKSYARQLSGIFLSHFKAAFGLDNAVHARTLASTFAISDTPLQQLRPIQMLPHFDTCDSHQFALVHYLCGEEHGGTSFYRHRRTGFETISESRLAEYGPQLKQQAIAGQLHKNPAYINGSNDLFEQIFSVDAAMNRMIIYPSKALHSGNINPDLGLSSEPKQGRLTISSFIVVE</sequence>
<proteinExistence type="predicted"/>
<reference evidence="1 2" key="1">
    <citation type="journal article" date="2022" name="Mar. Drugs">
        <title>Bioassay-Guided Fractionation Leads to the Detection of Cholic Acid Generated by the Rare Thalassomonas sp.</title>
        <authorList>
            <person name="Pheiffer F."/>
            <person name="Schneider Y.K."/>
            <person name="Hansen E.H."/>
            <person name="Andersen J.H."/>
            <person name="Isaksson J."/>
            <person name="Busche T."/>
            <person name="R C."/>
            <person name="Kalinowski J."/>
            <person name="Zyl L.V."/>
            <person name="Trindade M."/>
        </authorList>
    </citation>
    <scope>NUCLEOTIDE SEQUENCE [LARGE SCALE GENOMIC DNA]</scope>
    <source>
        <strain evidence="1 2">A5K-61T</strain>
    </source>
</reference>
<accession>A0ABY7V9E7</accession>
<dbReference type="RefSeq" id="WP_274050252.1">
    <property type="nucleotide sequence ID" value="NZ_CP059693.1"/>
</dbReference>
<organism evidence="1 2">
    <name type="scientific">Thalassomonas haliotis</name>
    <dbReference type="NCBI Taxonomy" id="485448"/>
    <lineage>
        <taxon>Bacteria</taxon>
        <taxon>Pseudomonadati</taxon>
        <taxon>Pseudomonadota</taxon>
        <taxon>Gammaproteobacteria</taxon>
        <taxon>Alteromonadales</taxon>
        <taxon>Colwelliaceae</taxon>
        <taxon>Thalassomonas</taxon>
    </lineage>
</organism>
<keyword evidence="2" id="KW-1185">Reference proteome</keyword>